<dbReference type="GO" id="GO:0008202">
    <property type="term" value="P:steroid metabolic process"/>
    <property type="evidence" value="ECO:0007669"/>
    <property type="project" value="UniProtKB-ARBA"/>
</dbReference>
<keyword evidence="6 13" id="KW-0732">Signal</keyword>
<dbReference type="FunFam" id="3.20.20.80:FF:000030">
    <property type="entry name" value="Lysosomal acid glucosylceramidase"/>
    <property type="match status" value="1"/>
</dbReference>
<evidence type="ECO:0000256" key="6">
    <source>
        <dbReference type="ARBA" id="ARBA00022729"/>
    </source>
</evidence>
<evidence type="ECO:0000256" key="2">
    <source>
        <dbReference type="ARBA" id="ARBA00004760"/>
    </source>
</evidence>
<protein>
    <recommendedName>
        <fullName evidence="5 12">Glucosylceramidase</fullName>
        <ecNumber evidence="5 12">3.2.1.45</ecNumber>
    </recommendedName>
</protein>
<keyword evidence="7 12" id="KW-0378">Hydrolase</keyword>
<dbReference type="InterPro" id="IPR001139">
    <property type="entry name" value="Glyco_hydro_30"/>
</dbReference>
<keyword evidence="9 12" id="KW-0443">Lipid metabolism</keyword>
<dbReference type="GO" id="GO:0006914">
    <property type="term" value="P:autophagy"/>
    <property type="evidence" value="ECO:0007669"/>
    <property type="project" value="UniProtKB-ARBA"/>
</dbReference>
<dbReference type="Pfam" id="PF17189">
    <property type="entry name" value="Glyco_hydro_30C"/>
    <property type="match status" value="1"/>
</dbReference>
<dbReference type="GO" id="GO:0016241">
    <property type="term" value="P:regulation of macroautophagy"/>
    <property type="evidence" value="ECO:0007669"/>
    <property type="project" value="UniProtKB-ARBA"/>
</dbReference>
<evidence type="ECO:0000256" key="9">
    <source>
        <dbReference type="ARBA" id="ARBA00023098"/>
    </source>
</evidence>
<comment type="caution">
    <text evidence="16">The sequence shown here is derived from an EMBL/GenBank/DDBJ whole genome shotgun (WGS) entry which is preliminary data.</text>
</comment>
<dbReference type="OrthoDB" id="2160638at2759"/>
<dbReference type="SUPFAM" id="SSF51011">
    <property type="entry name" value="Glycosyl hydrolase domain"/>
    <property type="match status" value="1"/>
</dbReference>
<dbReference type="EC" id="3.2.1.45" evidence="5 12"/>
<keyword evidence="8 12" id="KW-0746">Sphingolipid metabolism</keyword>
<dbReference type="GO" id="GO:0005774">
    <property type="term" value="C:vacuolar membrane"/>
    <property type="evidence" value="ECO:0007669"/>
    <property type="project" value="UniProtKB-ARBA"/>
</dbReference>
<dbReference type="GO" id="GO:0016758">
    <property type="term" value="F:hexosyltransferase activity"/>
    <property type="evidence" value="ECO:0007669"/>
    <property type="project" value="UniProtKB-ARBA"/>
</dbReference>
<dbReference type="GO" id="GO:0005764">
    <property type="term" value="C:lysosome"/>
    <property type="evidence" value="ECO:0007669"/>
    <property type="project" value="UniProtKB-ARBA"/>
</dbReference>
<dbReference type="GO" id="GO:0051246">
    <property type="term" value="P:regulation of protein metabolic process"/>
    <property type="evidence" value="ECO:0007669"/>
    <property type="project" value="UniProtKB-ARBA"/>
</dbReference>
<dbReference type="GO" id="GO:0005102">
    <property type="term" value="F:signaling receptor binding"/>
    <property type="evidence" value="ECO:0007669"/>
    <property type="project" value="UniProtKB-ARBA"/>
</dbReference>
<dbReference type="GO" id="GO:0010605">
    <property type="term" value="P:negative regulation of macromolecule metabolic process"/>
    <property type="evidence" value="ECO:0007669"/>
    <property type="project" value="UniProtKB-ARBA"/>
</dbReference>
<comment type="catalytic activity">
    <reaction evidence="11">
        <text>an N-acyl-1-beta-D-glucosyl-15-methylhexadecasphing-4-enine + H2O = an N-acyl-15-methylhexadecasphing-4-enine + D-glucose</text>
        <dbReference type="Rhea" id="RHEA:34755"/>
        <dbReference type="ChEBI" id="CHEBI:4167"/>
        <dbReference type="ChEBI" id="CHEBI:15377"/>
        <dbReference type="ChEBI" id="CHEBI:70815"/>
        <dbReference type="ChEBI" id="CHEBI:70846"/>
    </reaction>
    <physiologicalReaction direction="left-to-right" evidence="11">
        <dbReference type="Rhea" id="RHEA:34756"/>
    </physiologicalReaction>
</comment>
<feature type="domain" description="Glycosyl hydrolase family 30 TIM-barrel" evidence="14">
    <location>
        <begin position="110"/>
        <end position="452"/>
    </location>
</feature>
<evidence type="ECO:0000256" key="5">
    <source>
        <dbReference type="ARBA" id="ARBA00012658"/>
    </source>
</evidence>
<evidence type="ECO:0000256" key="4">
    <source>
        <dbReference type="ARBA" id="ARBA00005382"/>
    </source>
</evidence>
<dbReference type="InterPro" id="IPR033452">
    <property type="entry name" value="GH30_C"/>
</dbReference>
<evidence type="ECO:0000313" key="16">
    <source>
        <dbReference type="EMBL" id="CAH0110338.1"/>
    </source>
</evidence>
<dbReference type="GO" id="GO:0004348">
    <property type="term" value="F:glucosylceramidase activity"/>
    <property type="evidence" value="ECO:0007669"/>
    <property type="project" value="UniProtKB-EC"/>
</dbReference>
<reference evidence="16" key="1">
    <citation type="submission" date="2021-11" db="EMBL/GenBank/DDBJ databases">
        <authorList>
            <person name="Schell T."/>
        </authorList>
    </citation>
    <scope>NUCLEOTIDE SEQUENCE</scope>
    <source>
        <strain evidence="16">M5</strain>
    </source>
</reference>
<dbReference type="EMBL" id="CAKKLH010000303">
    <property type="protein sequence ID" value="CAH0110338.1"/>
    <property type="molecule type" value="Genomic_DNA"/>
</dbReference>
<comment type="similarity">
    <text evidence="4 12">Belongs to the glycosyl hydrolase 30 family.</text>
</comment>
<evidence type="ECO:0000256" key="8">
    <source>
        <dbReference type="ARBA" id="ARBA00022919"/>
    </source>
</evidence>
<evidence type="ECO:0000256" key="12">
    <source>
        <dbReference type="RuleBase" id="RU361188"/>
    </source>
</evidence>
<comment type="catalytic activity">
    <reaction evidence="10">
        <text>a beta-D-glucosylceramide + H2O = an N-acyl-sphingoid base + D-glucose</text>
        <dbReference type="Rhea" id="RHEA:81447"/>
        <dbReference type="ChEBI" id="CHEBI:4167"/>
        <dbReference type="ChEBI" id="CHEBI:15377"/>
        <dbReference type="ChEBI" id="CHEBI:83264"/>
        <dbReference type="ChEBI" id="CHEBI:83273"/>
    </reaction>
    <physiologicalReaction direction="left-to-right" evidence="10">
        <dbReference type="Rhea" id="RHEA:81448"/>
    </physiologicalReaction>
</comment>
<name>A0A8J2W9U1_9CRUS</name>
<evidence type="ECO:0000259" key="14">
    <source>
        <dbReference type="Pfam" id="PF02055"/>
    </source>
</evidence>
<evidence type="ECO:0000256" key="7">
    <source>
        <dbReference type="ARBA" id="ARBA00022801"/>
    </source>
</evidence>
<comment type="pathway">
    <text evidence="2">Lipid metabolism; sphingolipid metabolism.</text>
</comment>
<gene>
    <name evidence="16" type="ORF">DGAL_LOCUS13902</name>
</gene>
<dbReference type="PANTHER" id="PTHR11069:SF23">
    <property type="entry name" value="LYSOSOMAL ACID GLUCOSYLCERAMIDASE"/>
    <property type="match status" value="1"/>
</dbReference>
<dbReference type="GO" id="GO:0030163">
    <property type="term" value="P:protein catabolic process"/>
    <property type="evidence" value="ECO:0007669"/>
    <property type="project" value="UniProtKB-ARBA"/>
</dbReference>
<evidence type="ECO:0000256" key="10">
    <source>
        <dbReference type="ARBA" id="ARBA00050474"/>
    </source>
</evidence>
<dbReference type="InterPro" id="IPR033453">
    <property type="entry name" value="Glyco_hydro_30_TIM-barrel"/>
</dbReference>
<dbReference type="PRINTS" id="PR00843">
    <property type="entry name" value="GLHYDRLASE30"/>
</dbReference>
<evidence type="ECO:0000256" key="11">
    <source>
        <dbReference type="ARBA" id="ARBA00051345"/>
    </source>
</evidence>
<dbReference type="GO" id="GO:0032006">
    <property type="term" value="P:regulation of TOR signaling"/>
    <property type="evidence" value="ECO:0007669"/>
    <property type="project" value="UniProtKB-ARBA"/>
</dbReference>
<keyword evidence="17" id="KW-1185">Reference proteome</keyword>
<dbReference type="GO" id="GO:0006680">
    <property type="term" value="P:glucosylceramide catabolic process"/>
    <property type="evidence" value="ECO:0007669"/>
    <property type="project" value="TreeGrafter"/>
</dbReference>
<evidence type="ECO:0000256" key="13">
    <source>
        <dbReference type="SAM" id="SignalP"/>
    </source>
</evidence>
<accession>A0A8J2W9U1</accession>
<dbReference type="GO" id="GO:0007040">
    <property type="term" value="P:lysosome organization"/>
    <property type="evidence" value="ECO:0007669"/>
    <property type="project" value="UniProtKB-ARBA"/>
</dbReference>
<dbReference type="AlphaFoldDB" id="A0A8J2W9U1"/>
<dbReference type="Proteomes" id="UP000789390">
    <property type="component" value="Unassembled WGS sequence"/>
</dbReference>
<dbReference type="InterPro" id="IPR017853">
    <property type="entry name" value="GH"/>
</dbReference>
<proteinExistence type="inferred from homology"/>
<feature type="domain" description="Glycosyl hydrolase family 30 beta sandwich" evidence="15">
    <location>
        <begin position="455"/>
        <end position="517"/>
    </location>
</feature>
<evidence type="ECO:0000256" key="3">
    <source>
        <dbReference type="ARBA" id="ARBA00004991"/>
    </source>
</evidence>
<comment type="catalytic activity">
    <reaction evidence="1">
        <text>a beta-D-glucosyl-(1&lt;-&gt;1')-N-acylsphing-4-enine + H2O = an N-acylsphing-4-enine + D-glucose</text>
        <dbReference type="Rhea" id="RHEA:13269"/>
        <dbReference type="ChEBI" id="CHEBI:4167"/>
        <dbReference type="ChEBI" id="CHEBI:15377"/>
        <dbReference type="ChEBI" id="CHEBI:22801"/>
        <dbReference type="ChEBI" id="CHEBI:52639"/>
        <dbReference type="EC" id="3.2.1.45"/>
    </reaction>
    <physiologicalReaction direction="left-to-right" evidence="1">
        <dbReference type="Rhea" id="RHEA:13270"/>
    </physiologicalReaction>
</comment>
<sequence length="520" mass="58605">MRNSITINELFSFWLFALIITLLSFQVSAEDCIRRDYGRSSFVCVCNATYCDTAPNVGSLASGQAIQITSSRTAARFLTTNLQFGRKLEHIRAITDEIFVDPSITYQNVLGFGGAFTDAAGINIARLSQAAQENLMSSYFSAKGIEYSIGRVPMAGTDFSTRTYSYDDYPGDVTLSNFSLTYEDLDFKIPYVNWAKSLSSKSIKLFTSPWSAPAWMKSNNEFYGKGSLLEQYYQVWAEYFARFFEEYENFGLTFWGLTAQNEPIDGRVPGFPFNCMGWTSEQQSIFVGLNLGPTLQAKGFGNIKIMIMDDQRNYLPEWAETVLANADANRYVSGIAVHWYQNFLAPPSVLTTTHEKFPDRFILATEACEGTFPKETVVLGAWERLESYAKDIIENMNNWAAGWVDWNLALDEGGGPNWSENFVDSPIIVNNTIDEFYKQPMFYAMGHFSKYIPENSVRVKIDISNDTAIIGTAFVLPDGNRAVVVLNQSDDEKTIVLNDVERGTLEFYCEARSMHTIIYG</sequence>
<comment type="pathway">
    <text evidence="3">Sphingolipid metabolism.</text>
</comment>
<feature type="signal peptide" evidence="13">
    <location>
        <begin position="1"/>
        <end position="29"/>
    </location>
</feature>
<organism evidence="16 17">
    <name type="scientific">Daphnia galeata</name>
    <dbReference type="NCBI Taxonomy" id="27404"/>
    <lineage>
        <taxon>Eukaryota</taxon>
        <taxon>Metazoa</taxon>
        <taxon>Ecdysozoa</taxon>
        <taxon>Arthropoda</taxon>
        <taxon>Crustacea</taxon>
        <taxon>Branchiopoda</taxon>
        <taxon>Diplostraca</taxon>
        <taxon>Cladocera</taxon>
        <taxon>Anomopoda</taxon>
        <taxon>Daphniidae</taxon>
        <taxon>Daphnia</taxon>
    </lineage>
</organism>
<evidence type="ECO:0000313" key="17">
    <source>
        <dbReference type="Proteomes" id="UP000789390"/>
    </source>
</evidence>
<dbReference type="SUPFAM" id="SSF51445">
    <property type="entry name" value="(Trans)glycosidases"/>
    <property type="match status" value="1"/>
</dbReference>
<dbReference type="Pfam" id="PF02055">
    <property type="entry name" value="Glyco_hydro_30"/>
    <property type="match status" value="1"/>
</dbReference>
<dbReference type="Gene3D" id="3.20.20.80">
    <property type="entry name" value="Glycosidases"/>
    <property type="match status" value="1"/>
</dbReference>
<evidence type="ECO:0000259" key="15">
    <source>
        <dbReference type="Pfam" id="PF17189"/>
    </source>
</evidence>
<dbReference type="GO" id="GO:0042391">
    <property type="term" value="P:regulation of membrane potential"/>
    <property type="evidence" value="ECO:0007669"/>
    <property type="project" value="UniProtKB-ARBA"/>
</dbReference>
<dbReference type="GO" id="GO:0006066">
    <property type="term" value="P:alcohol metabolic process"/>
    <property type="evidence" value="ECO:0007669"/>
    <property type="project" value="UniProtKB-ARBA"/>
</dbReference>
<feature type="chain" id="PRO_5035221755" description="Glucosylceramidase" evidence="13">
    <location>
        <begin position="30"/>
        <end position="520"/>
    </location>
</feature>
<keyword evidence="12" id="KW-0326">Glycosidase</keyword>
<evidence type="ECO:0000256" key="1">
    <source>
        <dbReference type="ARBA" id="ARBA00001013"/>
    </source>
</evidence>
<dbReference type="PANTHER" id="PTHR11069">
    <property type="entry name" value="GLUCOSYLCERAMIDASE"/>
    <property type="match status" value="1"/>
</dbReference>